<feature type="compositionally biased region" description="Basic residues" evidence="3">
    <location>
        <begin position="198"/>
        <end position="208"/>
    </location>
</feature>
<proteinExistence type="inferred from homology"/>
<reference evidence="5 6" key="1">
    <citation type="submission" date="2019-08" db="EMBL/GenBank/DDBJ databases">
        <authorList>
            <person name="Alioto T."/>
            <person name="Alioto T."/>
            <person name="Gomez Garrido J."/>
        </authorList>
    </citation>
    <scope>NUCLEOTIDE SEQUENCE [LARGE SCALE GENOMIC DNA]</scope>
</reference>
<feature type="region of interest" description="Disordered" evidence="3">
    <location>
        <begin position="564"/>
        <end position="588"/>
    </location>
</feature>
<dbReference type="SMART" id="SM00246">
    <property type="entry name" value="WH2"/>
    <property type="match status" value="1"/>
</dbReference>
<dbReference type="Gene3D" id="1.20.5.340">
    <property type="match status" value="1"/>
</dbReference>
<keyword evidence="2" id="KW-0963">Cytoplasm</keyword>
<name>A0A5E4N5L7_9HEMI</name>
<dbReference type="GO" id="GO:0005856">
    <property type="term" value="C:cytoskeleton"/>
    <property type="evidence" value="ECO:0007669"/>
    <property type="project" value="UniProtKB-SubCell"/>
</dbReference>
<feature type="domain" description="WH2" evidence="4">
    <location>
        <begin position="518"/>
        <end position="535"/>
    </location>
</feature>
<keyword evidence="2" id="KW-0206">Cytoskeleton</keyword>
<feature type="region of interest" description="Disordered" evidence="3">
    <location>
        <begin position="180"/>
        <end position="234"/>
    </location>
</feature>
<protein>
    <recommendedName>
        <fullName evidence="2">Wiskott-Aldrich syndrome protein family member</fullName>
        <shortName evidence="2">WASP family protein member</shortName>
    </recommendedName>
</protein>
<feature type="region of interest" description="Disordered" evidence="3">
    <location>
        <begin position="326"/>
        <end position="464"/>
    </location>
</feature>
<comment type="similarity">
    <text evidence="1 2">Belongs to the SCAR/WAVE family.</text>
</comment>
<comment type="function">
    <text evidence="2">Downstream effector molecule involved in the transmission of signals from tyrosine kinase receptors and small GTPases to the actin cytoskeleton. Promotes formation of actin filaments. Part of the WAVE complex that regulates lamellipodia formation. The WAVE complex regulates actin filament reorganization via its interaction with the Arp2/3 complex.</text>
</comment>
<evidence type="ECO:0000256" key="1">
    <source>
        <dbReference type="ARBA" id="ARBA00006993"/>
    </source>
</evidence>
<dbReference type="GO" id="GO:0071933">
    <property type="term" value="F:Arp2/3 complex binding"/>
    <property type="evidence" value="ECO:0007669"/>
    <property type="project" value="TreeGrafter"/>
</dbReference>
<feature type="compositionally biased region" description="Polar residues" evidence="3">
    <location>
        <begin position="383"/>
        <end position="392"/>
    </location>
</feature>
<dbReference type="GO" id="GO:0030036">
    <property type="term" value="P:actin cytoskeleton organization"/>
    <property type="evidence" value="ECO:0007669"/>
    <property type="project" value="UniProtKB-UniRule"/>
</dbReference>
<gene>
    <name evidence="5" type="ORF">CINCED_3A006895</name>
</gene>
<dbReference type="PANTHER" id="PTHR12902:SF1">
    <property type="entry name" value="WISKOTT-ALDRICH SYNDROME PROTEIN FAMILY MEMBER"/>
    <property type="match status" value="1"/>
</dbReference>
<dbReference type="Proteomes" id="UP000325440">
    <property type="component" value="Unassembled WGS sequence"/>
</dbReference>
<sequence>MPLPKRVVEPVHVARNTVSQAGSYGATGSIPNELEAVTNGTLANTVRQLSSLSKQAEDMFGELVREAHSLTVRVNSLQIRLDRLSVNTKQLDSTGEEVSLQDIHMRKAFKSAVVFDQQVLSRDTMPAPMLEMYSQCDKPPPLYKLNPYREDGKDGMKFYTDPDYFFNLWRLEMLKDTEKMMHDRGKKPHRPKTEGSGGRHKKRVRQPHSTRERQRQLATQHGEYLMPQDNSHYRAPHQPYEYMEENTMMLGLSMNDQHRPSRPNSIELRRSYGPEQPLNQQIGNNTVDGRIYSPPPMSIIDSNNYAAPISSNNIIYDESNMYNHNTQQNNYQYTGSMGEVLSPSGTPSRGGRIRPSQPPPAPPSNNNSNNSTPTVSSASTPTRGRSLSSNRETLPPPPPPPVENNLPFTEPLPPPPPPVSISPPIPSANIPPPPPLPPMPDPPALLTNGDVKSPSKQKSPPNHIIQSKPLVLPADCNNIRQLNGVINDVNTTVTNISSGTVSALKKTPGPGHVAHYDPRSDLLKAIRDGVELRKVEKIKQKEGERSNALHDVASILARRVAVEISDSDSASGSEYDSDGWAEDDSNLK</sequence>
<dbReference type="InterPro" id="IPR003124">
    <property type="entry name" value="WH2_dom"/>
</dbReference>
<evidence type="ECO:0000259" key="4">
    <source>
        <dbReference type="PROSITE" id="PS51082"/>
    </source>
</evidence>
<comment type="subcellular location">
    <subcellularLocation>
        <location evidence="2">Cytoplasm</location>
        <location evidence="2">Cytoskeleton</location>
    </subcellularLocation>
</comment>
<dbReference type="EMBL" id="CABPRJ010001899">
    <property type="protein sequence ID" value="VVC39993.1"/>
    <property type="molecule type" value="Genomic_DNA"/>
</dbReference>
<organism evidence="5 6">
    <name type="scientific">Cinara cedri</name>
    <dbReference type="NCBI Taxonomy" id="506608"/>
    <lineage>
        <taxon>Eukaryota</taxon>
        <taxon>Metazoa</taxon>
        <taxon>Ecdysozoa</taxon>
        <taxon>Arthropoda</taxon>
        <taxon>Hexapoda</taxon>
        <taxon>Insecta</taxon>
        <taxon>Pterygota</taxon>
        <taxon>Neoptera</taxon>
        <taxon>Paraneoptera</taxon>
        <taxon>Hemiptera</taxon>
        <taxon>Sternorrhyncha</taxon>
        <taxon>Aphidomorpha</taxon>
        <taxon>Aphidoidea</taxon>
        <taxon>Aphididae</taxon>
        <taxon>Lachninae</taxon>
        <taxon>Cinara</taxon>
    </lineage>
</organism>
<dbReference type="GO" id="GO:0034237">
    <property type="term" value="F:protein kinase A regulatory subunit binding"/>
    <property type="evidence" value="ECO:0007669"/>
    <property type="project" value="TreeGrafter"/>
</dbReference>
<keyword evidence="2" id="KW-0009">Actin-binding</keyword>
<accession>A0A5E4N5L7</accession>
<evidence type="ECO:0000256" key="2">
    <source>
        <dbReference type="RuleBase" id="RU367034"/>
    </source>
</evidence>
<evidence type="ECO:0000256" key="3">
    <source>
        <dbReference type="SAM" id="MobiDB-lite"/>
    </source>
</evidence>
<feature type="compositionally biased region" description="Low complexity" evidence="3">
    <location>
        <begin position="364"/>
        <end position="382"/>
    </location>
</feature>
<dbReference type="Gene3D" id="6.10.280.150">
    <property type="match status" value="2"/>
</dbReference>
<dbReference type="GO" id="GO:2000601">
    <property type="term" value="P:positive regulation of Arp2/3 complex-mediated actin nucleation"/>
    <property type="evidence" value="ECO:0007669"/>
    <property type="project" value="TreeGrafter"/>
</dbReference>
<dbReference type="GO" id="GO:0003779">
    <property type="term" value="F:actin binding"/>
    <property type="evidence" value="ECO:0007669"/>
    <property type="project" value="UniProtKB-UniRule"/>
</dbReference>
<dbReference type="InterPro" id="IPR028288">
    <property type="entry name" value="SCAR/WAVE_fam"/>
</dbReference>
<dbReference type="PROSITE" id="PS51082">
    <property type="entry name" value="WH2"/>
    <property type="match status" value="1"/>
</dbReference>
<feature type="compositionally biased region" description="Acidic residues" evidence="3">
    <location>
        <begin position="575"/>
        <end position="588"/>
    </location>
</feature>
<feature type="compositionally biased region" description="Pro residues" evidence="3">
    <location>
        <begin position="410"/>
        <end position="443"/>
    </location>
</feature>
<comment type="subunit">
    <text evidence="2">Binds actin and the Arp2/3 complex.</text>
</comment>
<evidence type="ECO:0000313" key="6">
    <source>
        <dbReference type="Proteomes" id="UP000325440"/>
    </source>
</evidence>
<dbReference type="PANTHER" id="PTHR12902">
    <property type="entry name" value="WASP-1"/>
    <property type="match status" value="1"/>
</dbReference>
<dbReference type="GO" id="GO:0031209">
    <property type="term" value="C:SCAR complex"/>
    <property type="evidence" value="ECO:0007669"/>
    <property type="project" value="TreeGrafter"/>
</dbReference>
<dbReference type="AlphaFoldDB" id="A0A5E4N5L7"/>
<dbReference type="OrthoDB" id="1060785at2759"/>
<keyword evidence="6" id="KW-1185">Reference proteome</keyword>
<evidence type="ECO:0000313" key="5">
    <source>
        <dbReference type="EMBL" id="VVC39993.1"/>
    </source>
</evidence>